<accession>A0A4S4LS30</accession>
<gene>
    <name evidence="1" type="ORF">EUX98_g9508</name>
</gene>
<protein>
    <recommendedName>
        <fullName evidence="3">Reverse transcriptase Ty1/copia-type domain-containing protein</fullName>
    </recommendedName>
</protein>
<dbReference type="EMBL" id="SGPM01000850">
    <property type="protein sequence ID" value="THH15159.1"/>
    <property type="molecule type" value="Genomic_DNA"/>
</dbReference>
<evidence type="ECO:0000313" key="1">
    <source>
        <dbReference type="EMBL" id="THH15159.1"/>
    </source>
</evidence>
<organism evidence="1 2">
    <name type="scientific">Antrodiella citrinella</name>
    <dbReference type="NCBI Taxonomy" id="2447956"/>
    <lineage>
        <taxon>Eukaryota</taxon>
        <taxon>Fungi</taxon>
        <taxon>Dikarya</taxon>
        <taxon>Basidiomycota</taxon>
        <taxon>Agaricomycotina</taxon>
        <taxon>Agaricomycetes</taxon>
        <taxon>Polyporales</taxon>
        <taxon>Steccherinaceae</taxon>
        <taxon>Antrodiella</taxon>
    </lineage>
</organism>
<dbReference type="PANTHER" id="PTHR11439:SF467">
    <property type="entry name" value="INTEGRASE CATALYTIC DOMAIN-CONTAINING PROTEIN"/>
    <property type="match status" value="1"/>
</dbReference>
<sequence>MSNPAIIHWNAGKRVLRYLKDADWGSQPHRHSISGFTFLVAGGAVSWSSRKQSLVAQSTAEVELIATSDAGRELLWYRALITELTTILTRPTVLYCDNQSAIKIAESGLLHARTKHIDIRFRFVHELITNNAAEPVYCHTTEMLADMFTKALPGHKLKPFIEKLGLRRLA</sequence>
<evidence type="ECO:0000313" key="2">
    <source>
        <dbReference type="Proteomes" id="UP000308730"/>
    </source>
</evidence>
<evidence type="ECO:0008006" key="3">
    <source>
        <dbReference type="Google" id="ProtNLM"/>
    </source>
</evidence>
<comment type="caution">
    <text evidence="1">The sequence shown here is derived from an EMBL/GenBank/DDBJ whole genome shotgun (WGS) entry which is preliminary data.</text>
</comment>
<dbReference type="AlphaFoldDB" id="A0A4S4LS30"/>
<name>A0A4S4LS30_9APHY</name>
<keyword evidence="2" id="KW-1185">Reference proteome</keyword>
<reference evidence="1 2" key="1">
    <citation type="submission" date="2019-02" db="EMBL/GenBank/DDBJ databases">
        <title>Genome sequencing of the rare red list fungi Antrodiella citrinella (Flaviporus citrinellus).</title>
        <authorList>
            <person name="Buettner E."/>
            <person name="Kellner H."/>
        </authorList>
    </citation>
    <scope>NUCLEOTIDE SEQUENCE [LARGE SCALE GENOMIC DNA]</scope>
    <source>
        <strain evidence="1 2">DSM 108506</strain>
    </source>
</reference>
<dbReference type="Proteomes" id="UP000308730">
    <property type="component" value="Unassembled WGS sequence"/>
</dbReference>
<proteinExistence type="predicted"/>
<dbReference type="CDD" id="cd09272">
    <property type="entry name" value="RNase_HI_RT_Ty1"/>
    <property type="match status" value="1"/>
</dbReference>
<dbReference type="PANTHER" id="PTHR11439">
    <property type="entry name" value="GAG-POL-RELATED RETROTRANSPOSON"/>
    <property type="match status" value="1"/>
</dbReference>
<dbReference type="OrthoDB" id="3255262at2759"/>